<dbReference type="EMBL" id="CP031229">
    <property type="protein sequence ID" value="AXH96626.1"/>
    <property type="molecule type" value="Genomic_DNA"/>
</dbReference>
<organism evidence="3 4">
    <name type="scientific">Ornithinimicrobium avium</name>
    <dbReference type="NCBI Taxonomy" id="2283195"/>
    <lineage>
        <taxon>Bacteria</taxon>
        <taxon>Bacillati</taxon>
        <taxon>Actinomycetota</taxon>
        <taxon>Actinomycetes</taxon>
        <taxon>Micrococcales</taxon>
        <taxon>Ornithinimicrobiaceae</taxon>
        <taxon>Ornithinimicrobium</taxon>
    </lineage>
</organism>
<dbReference type="Proteomes" id="UP000253790">
    <property type="component" value="Chromosome"/>
</dbReference>
<dbReference type="OrthoDB" id="5139062at2"/>
<evidence type="ECO:0000313" key="3">
    <source>
        <dbReference type="EMBL" id="AXH96626.1"/>
    </source>
</evidence>
<protein>
    <submittedName>
        <fullName evidence="3">Uncharacterized protein</fullName>
    </submittedName>
</protein>
<feature type="compositionally biased region" description="Basic and acidic residues" evidence="2">
    <location>
        <begin position="487"/>
        <end position="497"/>
    </location>
</feature>
<keyword evidence="1" id="KW-0175">Coiled coil</keyword>
<feature type="coiled-coil region" evidence="1">
    <location>
        <begin position="184"/>
        <end position="218"/>
    </location>
</feature>
<name>A0A345NNL8_9MICO</name>
<reference evidence="3 4" key="1">
    <citation type="submission" date="2018-07" db="EMBL/GenBank/DDBJ databases">
        <title>Complete genome sequencing of Ornithinimicrobium sp. AMA3305.</title>
        <authorList>
            <person name="Bae J.-W."/>
        </authorList>
    </citation>
    <scope>NUCLEOTIDE SEQUENCE [LARGE SCALE GENOMIC DNA]</scope>
    <source>
        <strain evidence="3 4">AMA3305</strain>
    </source>
</reference>
<feature type="coiled-coil region" evidence="1">
    <location>
        <begin position="351"/>
        <end position="429"/>
    </location>
</feature>
<gene>
    <name evidence="3" type="ORF">DV701_11275</name>
</gene>
<evidence type="ECO:0000313" key="4">
    <source>
        <dbReference type="Proteomes" id="UP000253790"/>
    </source>
</evidence>
<proteinExistence type="predicted"/>
<dbReference type="KEGG" id="orn:DV701_11275"/>
<accession>A0A345NNL8</accession>
<feature type="region of interest" description="Disordered" evidence="2">
    <location>
        <begin position="529"/>
        <end position="549"/>
    </location>
</feature>
<feature type="region of interest" description="Disordered" evidence="2">
    <location>
        <begin position="487"/>
        <end position="514"/>
    </location>
</feature>
<keyword evidence="4" id="KW-1185">Reference proteome</keyword>
<sequence>MLLSGQQPYLDEPASWASMRRLVGPITITFRGLAGAASEASVRLTPNLWPERPAERIGDWVGELTLDGEATPVAELFDLLDVVHLSGTERLADTLSQQTGRLHRSLSVVNARLGCLYDARADLGELAERLVQASPAQDAADRARRKAAQEQLTDIADRLDRARPFADDLTEASMFAAMVEGGSVAEHQEKLKGLQQQLEEAHERVRLAEEAQVKALAELSQGNQVQKAIATRERRVQTLERNLTKQLARLSELAPRLEAAGLPSDAESLGPRQLQTLDRAIEAAASRQYRIHLAAASSHRTREENQLVDDVRVVLDDAVGSGLSETVLARVHDVDITVQGLRSGLGYLPVADSDLEELTAANRELAELREVADLYAKREKANRDRDELLEEMQQLDPDAADHDELRKRASNARTELDDATAAVRALNMRIGAMSRGVLGDDGEVIDFAARLTEILEQHSVEADQLQPALSAALMEVATLTQEASETEARIEELARSEQRRRRMRSSLRREAASDPDTAWLGELANKVNGAQRATTRSAEDMAEDSLTDDDWPDATWQGLANHVCQFKDTMDRLVAAVGGLEAIAARPISALAATPMDSAVKAVVEEEALRELSARPIVDALFDGGALTRVSLEEGESTITWHTPEGESRTRPMSAFSSGQQALGFMRARLQQVADEAHENRLVFLDEFGAFISAEQRRPLADLLTSSELQALTDQVVVVLPLQADYGGELDQTTGELHTQYERRARDVDAHGYFTEKFQG</sequence>
<feature type="compositionally biased region" description="Acidic residues" evidence="2">
    <location>
        <begin position="540"/>
        <end position="549"/>
    </location>
</feature>
<evidence type="ECO:0000256" key="1">
    <source>
        <dbReference type="SAM" id="Coils"/>
    </source>
</evidence>
<dbReference type="AlphaFoldDB" id="A0A345NNL8"/>
<evidence type="ECO:0000256" key="2">
    <source>
        <dbReference type="SAM" id="MobiDB-lite"/>
    </source>
</evidence>